<protein>
    <submittedName>
        <fullName evidence="1">Testis-expressed sequence 10-like protein</fullName>
    </submittedName>
</protein>
<dbReference type="OrthoDB" id="361362at2759"/>
<dbReference type="PANTHER" id="PTHR16056:SF2">
    <property type="entry name" value="TESTIS-EXPRESSED PROTEIN 10"/>
    <property type="match status" value="1"/>
</dbReference>
<reference evidence="1 2" key="1">
    <citation type="submission" date="2015-01" db="EMBL/GenBank/DDBJ databases">
        <title>Evolution of Trichinella species and genotypes.</title>
        <authorList>
            <person name="Korhonen P.K."/>
            <person name="Edoardo P."/>
            <person name="Giuseppe L.R."/>
            <person name="Gasser R.B."/>
        </authorList>
    </citation>
    <scope>NUCLEOTIDE SEQUENCE [LARGE SCALE GENOMIC DNA]</scope>
    <source>
        <strain evidence="1">ISS2496</strain>
    </source>
</reference>
<dbReference type="AlphaFoldDB" id="A0A0V0ZXK2"/>
<organism evidence="1 2">
    <name type="scientific">Trichinella patagoniensis</name>
    <dbReference type="NCBI Taxonomy" id="990121"/>
    <lineage>
        <taxon>Eukaryota</taxon>
        <taxon>Metazoa</taxon>
        <taxon>Ecdysozoa</taxon>
        <taxon>Nematoda</taxon>
        <taxon>Enoplea</taxon>
        <taxon>Dorylaimia</taxon>
        <taxon>Trichinellida</taxon>
        <taxon>Trichinellidae</taxon>
        <taxon>Trichinella</taxon>
    </lineage>
</organism>
<dbReference type="Proteomes" id="UP000054783">
    <property type="component" value="Unassembled WGS sequence"/>
</dbReference>
<proteinExistence type="predicted"/>
<dbReference type="EMBL" id="JYDQ01000067">
    <property type="protein sequence ID" value="KRY17076.1"/>
    <property type="molecule type" value="Genomic_DNA"/>
</dbReference>
<dbReference type="SUPFAM" id="SSF48371">
    <property type="entry name" value="ARM repeat"/>
    <property type="match status" value="1"/>
</dbReference>
<sequence length="703" mass="80460">LVIVSAGEMGKSSRKGKRKMEDFKKVKLKLGKRLKKSNDTDTNFTTKRIVVRTQLKETGCREEITVGNLTIQDCCRMASHYSVTKQKFALQLMNSFISNSVRLCQLNLSSILASVLPLLSSGQDQIRSAAVGLLKRVFNTVDSSLIGSYFPILESYLRCSITHVDVKVKLSALRTFDSLIDSHPSFVATRSKLITFYVDLFVPDKSTSVLGRTVGGYKMMTTQLERCRVLWSFWKFLQAVNKAVTAEKHQTETSYLGPFCSTVLFDDRSGTVERHLVDSVGVILKNFQKLFEPLMSLWLEVTSNSLSSRTESDLEIMYTVVGIINCLFRLVDYSSKYVEEAAVAVKELRKLFRQVRNYERFVVQFPCHRGTEKRTANKNIPHEEEDIFAGIDVCLQLNVALCEMFCFVHRFVGLQFPHQLCTEYIFKVVEQRRLGSEMIESLFDVLGQFPVDDKSTTTTESLLELFFSNRSSITVKLSLLNLINTSRAIGCCCTLATDDLLNYLLQLSGKLKPNHFSRFDNVVVEYCEQQIQNPVPEQTKETIELLTLSCFIHSGCSGSTTEQKIVRLLYNLVPLSKSALKQLFTFGRDCDANFQRLLYVLEILFSRYAQMWDKLSYEQRAVWIFFVMAILHLCKVEEQRNGHNRAVMFVSESPASPELRINLSLECWLRSIKCEKEIRCIFEQYCDARINWFDEISSVSCET</sequence>
<dbReference type="PANTHER" id="PTHR16056">
    <property type="entry name" value="REGULATOR OF MICROTUBULE DYNAMICS PROTEIN"/>
    <property type="match status" value="1"/>
</dbReference>
<gene>
    <name evidence="1" type="primary">TEX10</name>
    <name evidence="1" type="ORF">T12_322</name>
</gene>
<dbReference type="InterPro" id="IPR016024">
    <property type="entry name" value="ARM-type_fold"/>
</dbReference>
<accession>A0A0V0ZXK2</accession>
<comment type="caution">
    <text evidence="1">The sequence shown here is derived from an EMBL/GenBank/DDBJ whole genome shotgun (WGS) entry which is preliminary data.</text>
</comment>
<feature type="non-terminal residue" evidence="1">
    <location>
        <position position="1"/>
    </location>
</feature>
<name>A0A0V0ZXK2_9BILA</name>
<dbReference type="InterPro" id="IPR011989">
    <property type="entry name" value="ARM-like"/>
</dbReference>
<dbReference type="GO" id="GO:0071339">
    <property type="term" value="C:MLL1 complex"/>
    <property type="evidence" value="ECO:0007669"/>
    <property type="project" value="TreeGrafter"/>
</dbReference>
<dbReference type="Gene3D" id="1.25.10.10">
    <property type="entry name" value="Leucine-rich Repeat Variant"/>
    <property type="match status" value="1"/>
</dbReference>
<evidence type="ECO:0000313" key="2">
    <source>
        <dbReference type="Proteomes" id="UP000054783"/>
    </source>
</evidence>
<evidence type="ECO:0000313" key="1">
    <source>
        <dbReference type="EMBL" id="KRY17076.1"/>
    </source>
</evidence>
<dbReference type="STRING" id="990121.A0A0V0ZXK2"/>
<keyword evidence="2" id="KW-1185">Reference proteome</keyword>